<gene>
    <name evidence="3" type="ORF">SHK19_10195</name>
</gene>
<dbReference type="RefSeq" id="WP_322457101.1">
    <property type="nucleotide sequence ID" value="NZ_CP141059.1"/>
</dbReference>
<reference evidence="4" key="1">
    <citation type="submission" date="2023-12" db="EMBL/GenBank/DDBJ databases">
        <title>Novel species in genus Nocardioides.</title>
        <authorList>
            <person name="Zhou H."/>
        </authorList>
    </citation>
    <scope>NUCLEOTIDE SEQUENCE [LARGE SCALE GENOMIC DNA]</scope>
    <source>
        <strain evidence="4">HM61</strain>
    </source>
</reference>
<sequence length="180" mass="18833">MLRFARSGLVAVALTALTVTGCGDEPIDATNGSPGDPTSSASSTPTSTPTVEDEKNSVDLRPLWFTLEKGQCIGTLPAPDKKFRTLKVADCAEPHDAEVIGPTAKRVTETSGETCARAARRYVGGDPDAGGLEVTWIESGYAEPSDDSLTDLPQNDPYRYVLVCMLIAADGKKLTGSAAG</sequence>
<dbReference type="EMBL" id="CP141059">
    <property type="protein sequence ID" value="WQQ28587.1"/>
    <property type="molecule type" value="Genomic_DNA"/>
</dbReference>
<evidence type="ECO:0000256" key="2">
    <source>
        <dbReference type="SAM" id="SignalP"/>
    </source>
</evidence>
<feature type="chain" id="PRO_5045781083" evidence="2">
    <location>
        <begin position="22"/>
        <end position="180"/>
    </location>
</feature>
<organism evidence="3 4">
    <name type="scientific">Nocardioides bizhenqiangii</name>
    <dbReference type="NCBI Taxonomy" id="3095076"/>
    <lineage>
        <taxon>Bacteria</taxon>
        <taxon>Bacillati</taxon>
        <taxon>Actinomycetota</taxon>
        <taxon>Actinomycetes</taxon>
        <taxon>Propionibacteriales</taxon>
        <taxon>Nocardioidaceae</taxon>
        <taxon>Nocardioides</taxon>
    </lineage>
</organism>
<protein>
    <submittedName>
        <fullName evidence="3">Uncharacterized protein</fullName>
    </submittedName>
</protein>
<keyword evidence="2" id="KW-0732">Signal</keyword>
<evidence type="ECO:0000313" key="3">
    <source>
        <dbReference type="EMBL" id="WQQ28587.1"/>
    </source>
</evidence>
<accession>A0ABZ0ZWF3</accession>
<dbReference type="Proteomes" id="UP001327225">
    <property type="component" value="Chromosome"/>
</dbReference>
<dbReference type="PROSITE" id="PS51257">
    <property type="entry name" value="PROKAR_LIPOPROTEIN"/>
    <property type="match status" value="1"/>
</dbReference>
<proteinExistence type="predicted"/>
<feature type="region of interest" description="Disordered" evidence="1">
    <location>
        <begin position="25"/>
        <end position="56"/>
    </location>
</feature>
<evidence type="ECO:0000313" key="4">
    <source>
        <dbReference type="Proteomes" id="UP001327225"/>
    </source>
</evidence>
<feature type="signal peptide" evidence="2">
    <location>
        <begin position="1"/>
        <end position="21"/>
    </location>
</feature>
<evidence type="ECO:0000256" key="1">
    <source>
        <dbReference type="SAM" id="MobiDB-lite"/>
    </source>
</evidence>
<feature type="compositionally biased region" description="Low complexity" evidence="1">
    <location>
        <begin position="37"/>
        <end position="50"/>
    </location>
</feature>
<name>A0ABZ0ZWF3_9ACTN</name>
<keyword evidence="4" id="KW-1185">Reference proteome</keyword>